<dbReference type="Proteomes" id="UP000027002">
    <property type="component" value="Chromosome 1"/>
</dbReference>
<evidence type="ECO:0000313" key="2">
    <source>
        <dbReference type="Proteomes" id="UP000027002"/>
    </source>
</evidence>
<accession>A0A8E5HI18</accession>
<dbReference type="EMBL" id="CP072753">
    <property type="protein sequence ID" value="QUC15793.1"/>
    <property type="molecule type" value="Genomic_DNA"/>
</dbReference>
<dbReference type="GeneID" id="66060812"/>
<dbReference type="KEGG" id="uvi:66060812"/>
<dbReference type="AlphaFoldDB" id="A0A8E5HI18"/>
<name>A0A8E5HI18_USTVR</name>
<protein>
    <submittedName>
        <fullName evidence="1">Uncharacterized protein</fullName>
    </submittedName>
</protein>
<evidence type="ECO:0000313" key="1">
    <source>
        <dbReference type="EMBL" id="QUC15793.1"/>
    </source>
</evidence>
<proteinExistence type="predicted"/>
<dbReference type="RefSeq" id="XP_042993466.1">
    <property type="nucleotide sequence ID" value="XM_043137532.1"/>
</dbReference>
<organism evidence="1 2">
    <name type="scientific">Ustilaginoidea virens</name>
    <name type="common">Rice false smut fungus</name>
    <name type="synonym">Villosiclava virens</name>
    <dbReference type="NCBI Taxonomy" id="1159556"/>
    <lineage>
        <taxon>Eukaryota</taxon>
        <taxon>Fungi</taxon>
        <taxon>Dikarya</taxon>
        <taxon>Ascomycota</taxon>
        <taxon>Pezizomycotina</taxon>
        <taxon>Sordariomycetes</taxon>
        <taxon>Hypocreomycetidae</taxon>
        <taxon>Hypocreales</taxon>
        <taxon>Clavicipitaceae</taxon>
        <taxon>Ustilaginoidea</taxon>
    </lineage>
</organism>
<reference evidence="1" key="1">
    <citation type="submission" date="2020-03" db="EMBL/GenBank/DDBJ databases">
        <title>A mixture of massive structural variations and highly conserved coding sequences in Ustilaginoidea virens genome.</title>
        <authorList>
            <person name="Zhang K."/>
            <person name="Zhao Z."/>
            <person name="Zhang Z."/>
            <person name="Li Y."/>
            <person name="Hsiang T."/>
            <person name="Sun W."/>
        </authorList>
    </citation>
    <scope>NUCLEOTIDE SEQUENCE</scope>
    <source>
        <strain evidence="1">UV-8b</strain>
    </source>
</reference>
<keyword evidence="2" id="KW-1185">Reference proteome</keyword>
<gene>
    <name evidence="1" type="ORF">UV8b_00034</name>
</gene>
<sequence>MPAAAAVTSANEQARHSNGVYGTVLRMSRAPSVGRYHFLVPEVACARTQCTTSPLPPDPHVPVPARVDLPVILPPRFFSSIILLAWKGRAGVGGGTAAVAGKPRHGR</sequence>